<reference evidence="3" key="1">
    <citation type="submission" date="2011-04" db="EMBL/GenBank/DDBJ databases">
        <title>The complete genome of Thermodesulfatator indicus DSM 15286.</title>
        <authorList>
            <person name="Lucas S."/>
            <person name="Copeland A."/>
            <person name="Lapidus A."/>
            <person name="Bruce D."/>
            <person name="Goodwin L."/>
            <person name="Pitluck S."/>
            <person name="Peters L."/>
            <person name="Kyrpides N."/>
            <person name="Mavromatis K."/>
            <person name="Pagani I."/>
            <person name="Ivanova N."/>
            <person name="Saunders L."/>
            <person name="Detter J.C."/>
            <person name="Tapia R."/>
            <person name="Han C."/>
            <person name="Land M."/>
            <person name="Hauser L."/>
            <person name="Markowitz V."/>
            <person name="Cheng J.-F."/>
            <person name="Hugenholtz P."/>
            <person name="Woyke T."/>
            <person name="Wu D."/>
            <person name="Spring S."/>
            <person name="Schroeder M."/>
            <person name="Brambilla E."/>
            <person name="Klenk H.-P."/>
            <person name="Eisen J.A."/>
        </authorList>
    </citation>
    <scope>NUCLEOTIDE SEQUENCE [LARGE SCALE GENOMIC DNA]</scope>
    <source>
        <strain evidence="3">DSM 15286 / JCM 11887 / CIR29812</strain>
    </source>
</reference>
<reference evidence="2 3" key="2">
    <citation type="journal article" date="2012" name="Stand. Genomic Sci.">
        <title>Complete genome sequence of the thermophilic sulfate-reducing ocean bacterium Thermodesulfatator indicus type strain (CIR29812(T)).</title>
        <authorList>
            <person name="Anderson I."/>
            <person name="Saunders E."/>
            <person name="Lapidus A."/>
            <person name="Nolan M."/>
            <person name="Lucas S."/>
            <person name="Tice H."/>
            <person name="Del Rio T.G."/>
            <person name="Cheng J.F."/>
            <person name="Han C."/>
            <person name="Tapia R."/>
            <person name="Goodwin L.A."/>
            <person name="Pitluck S."/>
            <person name="Liolios K."/>
            <person name="Mavromatis K."/>
            <person name="Pagani I."/>
            <person name="Ivanova N."/>
            <person name="Mikhailova N."/>
            <person name="Pati A."/>
            <person name="Chen A."/>
            <person name="Palaniappan K."/>
            <person name="Land M."/>
            <person name="Hauser L."/>
            <person name="Jeffries C.D."/>
            <person name="Chang Y.J."/>
            <person name="Brambilla E.M."/>
            <person name="Rohde M."/>
            <person name="Spring S."/>
            <person name="Goker M."/>
            <person name="Detter J.C."/>
            <person name="Woyke T."/>
            <person name="Bristow J."/>
            <person name="Eisen J.A."/>
            <person name="Markowitz V."/>
            <person name="Hugenholtz P."/>
            <person name="Kyrpides N.C."/>
            <person name="Klenk H.P."/>
        </authorList>
    </citation>
    <scope>NUCLEOTIDE SEQUENCE [LARGE SCALE GENOMIC DNA]</scope>
    <source>
        <strain evidence="3">DSM 15286 / JCM 11887 / CIR29812</strain>
    </source>
</reference>
<dbReference type="KEGG" id="tid:Thein_2148"/>
<evidence type="ECO:0000313" key="3">
    <source>
        <dbReference type="Proteomes" id="UP000006793"/>
    </source>
</evidence>
<accession>F8ADN8</accession>
<gene>
    <name evidence="2" type="ordered locus">Thein_2148</name>
</gene>
<dbReference type="AlphaFoldDB" id="F8ADN8"/>
<evidence type="ECO:0008006" key="4">
    <source>
        <dbReference type="Google" id="ProtNLM"/>
    </source>
</evidence>
<dbReference type="InParanoid" id="F8ADN8"/>
<dbReference type="eggNOG" id="COG2861">
    <property type="taxonomic scope" value="Bacteria"/>
</dbReference>
<protein>
    <recommendedName>
        <fullName evidence="4">Divergent polysaccharide deacetylase family protein</fullName>
    </recommendedName>
</protein>
<sequence length="312" mass="35882">MPRRKKPKRPAPSRLGWAFLFLLLLVSILAALWVLRPMVEKPRELPQVAGYPKKPLPEPKVSKPLAPRKPVPQPQRALTPSTPKEKLPVACIIIDDMGQNPSLERKFFKLGLRLNFSFLPEAPFTKRLATEAHARGFEVLVHLPLEAHQVYDHSHILRLNLNQDELKKQVRFLVKKVPYAIGVNHHMGSAFTEDETHVYWLLSEIKAMGLFYVDSRTTPYTKIPEVAKKLGLPFAERNIFLDDSTDFKSICRYLDKLIKEAQKRPVVAIGHPHPNTLKALEAYENRLKTQVNLVPISEFLREKYDKAVLERF</sequence>
<dbReference type="FunCoup" id="F8ADN8">
    <property type="interactions" value="14"/>
</dbReference>
<dbReference type="HOGENOM" id="CLU_041643_2_1_0"/>
<organism evidence="2 3">
    <name type="scientific">Thermodesulfatator indicus (strain DSM 15286 / JCM 11887 / CIR29812)</name>
    <dbReference type="NCBI Taxonomy" id="667014"/>
    <lineage>
        <taxon>Bacteria</taxon>
        <taxon>Pseudomonadati</taxon>
        <taxon>Thermodesulfobacteriota</taxon>
        <taxon>Thermodesulfobacteria</taxon>
        <taxon>Thermodesulfobacteriales</taxon>
        <taxon>Thermodesulfatatoraceae</taxon>
        <taxon>Thermodesulfatator</taxon>
    </lineage>
</organism>
<dbReference type="STRING" id="667014.Thein_2148"/>
<dbReference type="Gene3D" id="3.20.20.370">
    <property type="entry name" value="Glycoside hydrolase/deacetylase"/>
    <property type="match status" value="1"/>
</dbReference>
<evidence type="ECO:0000313" key="2">
    <source>
        <dbReference type="EMBL" id="AEH45996.1"/>
    </source>
</evidence>
<name>F8ADN8_THEID</name>
<keyword evidence="3" id="KW-1185">Reference proteome</keyword>
<dbReference type="Pfam" id="PF04748">
    <property type="entry name" value="Polysacc_deac_2"/>
    <property type="match status" value="1"/>
</dbReference>
<dbReference type="CDD" id="cd10936">
    <property type="entry name" value="CE4_DAC2"/>
    <property type="match status" value="1"/>
</dbReference>
<dbReference type="GO" id="GO:0005975">
    <property type="term" value="P:carbohydrate metabolic process"/>
    <property type="evidence" value="ECO:0007669"/>
    <property type="project" value="InterPro"/>
</dbReference>
<proteinExistence type="predicted"/>
<dbReference type="SUPFAM" id="SSF88713">
    <property type="entry name" value="Glycoside hydrolase/deacetylase"/>
    <property type="match status" value="1"/>
</dbReference>
<dbReference type="PANTHER" id="PTHR30105">
    <property type="entry name" value="UNCHARACTERIZED YIBQ-RELATED"/>
    <property type="match status" value="1"/>
</dbReference>
<dbReference type="InterPro" id="IPR006837">
    <property type="entry name" value="Divergent_DAC"/>
</dbReference>
<dbReference type="PaxDb" id="667014-Thein_2148"/>
<dbReference type="EMBL" id="CP002683">
    <property type="protein sequence ID" value="AEH45996.1"/>
    <property type="molecule type" value="Genomic_DNA"/>
</dbReference>
<feature type="region of interest" description="Disordered" evidence="1">
    <location>
        <begin position="48"/>
        <end position="82"/>
    </location>
</feature>
<dbReference type="InterPro" id="IPR011330">
    <property type="entry name" value="Glyco_hydro/deAcase_b/a-brl"/>
</dbReference>
<dbReference type="Proteomes" id="UP000006793">
    <property type="component" value="Chromosome"/>
</dbReference>
<dbReference type="OrthoDB" id="9784811at2"/>
<evidence type="ECO:0000256" key="1">
    <source>
        <dbReference type="SAM" id="MobiDB-lite"/>
    </source>
</evidence>
<dbReference type="PANTHER" id="PTHR30105:SF2">
    <property type="entry name" value="DIVERGENT POLYSACCHARIDE DEACETYLASE SUPERFAMILY"/>
    <property type="match status" value="1"/>
</dbReference>